<reference evidence="2" key="1">
    <citation type="submission" date="2023-03" db="EMBL/GenBank/DDBJ databases">
        <title>Massive genome expansion in bonnet fungi (Mycena s.s.) driven by repeated elements and novel gene families across ecological guilds.</title>
        <authorList>
            <consortium name="Lawrence Berkeley National Laboratory"/>
            <person name="Harder C.B."/>
            <person name="Miyauchi S."/>
            <person name="Viragh M."/>
            <person name="Kuo A."/>
            <person name="Thoen E."/>
            <person name="Andreopoulos B."/>
            <person name="Lu D."/>
            <person name="Skrede I."/>
            <person name="Drula E."/>
            <person name="Henrissat B."/>
            <person name="Morin E."/>
            <person name="Kohler A."/>
            <person name="Barry K."/>
            <person name="LaButti K."/>
            <person name="Morin E."/>
            <person name="Salamov A."/>
            <person name="Lipzen A."/>
            <person name="Mereny Z."/>
            <person name="Hegedus B."/>
            <person name="Baldrian P."/>
            <person name="Stursova M."/>
            <person name="Weitz H."/>
            <person name="Taylor A."/>
            <person name="Grigoriev I.V."/>
            <person name="Nagy L.G."/>
            <person name="Martin F."/>
            <person name="Kauserud H."/>
        </authorList>
    </citation>
    <scope>NUCLEOTIDE SEQUENCE</scope>
    <source>
        <strain evidence="2">CBHHK182m</strain>
    </source>
</reference>
<sequence length="469" mass="51671">MRGPTLCFWRSPVIQPTDLFVHGRAPPLAQFQTREACRAPNVLTATLFLPPEDKSSAFSIKYPQLVFVTRSNPGKVSVNQTSMAAATFVWREGRGAAPYYRVRNLLERLAVALWGPGGAAKASTTAKPSRYTGVLFPSNSSLAASATSPYGASEASRSFVGLGVDHATRNAFFTNLFSRIPRNLRLHPAAFLRRQRRAVPPFRTRSSPSLEADPSIAGPFLAMLWIPCVRVTRSGTEFSGLPNRVAILQEPAFDLAPLTARAIAREVRGRDGDHEDEEDDECGANDRDDQLITIDDNPDPLNTVDSEWPPPPPHDALNDVDDVERNPLKRRATFGEVVASAKRPHCHRAAKPDKAARKSAASNSCRKKKREAAFAQGGQKHRPRPPRAPDLDASALPTTFGAYAAKAETKKEKYESKVRRSLLDLSAWVSWSSIGTAWLHRGLRVTAPVRSNALRWTTRFPTAADWVLR</sequence>
<dbReference type="AlphaFoldDB" id="A0AAD7J692"/>
<dbReference type="EMBL" id="JARKIB010000048">
    <property type="protein sequence ID" value="KAJ7755951.1"/>
    <property type="molecule type" value="Genomic_DNA"/>
</dbReference>
<name>A0AAD7J692_9AGAR</name>
<comment type="caution">
    <text evidence="2">The sequence shown here is derived from an EMBL/GenBank/DDBJ whole genome shotgun (WGS) entry which is preliminary data.</text>
</comment>
<dbReference type="Proteomes" id="UP001215598">
    <property type="component" value="Unassembled WGS sequence"/>
</dbReference>
<feature type="compositionally biased region" description="Acidic residues" evidence="1">
    <location>
        <begin position="274"/>
        <end position="283"/>
    </location>
</feature>
<feature type="region of interest" description="Disordered" evidence="1">
    <location>
        <begin position="267"/>
        <end position="293"/>
    </location>
</feature>
<feature type="region of interest" description="Disordered" evidence="1">
    <location>
        <begin position="342"/>
        <end position="393"/>
    </location>
</feature>
<keyword evidence="3" id="KW-1185">Reference proteome</keyword>
<accession>A0AAD7J692</accession>
<proteinExistence type="predicted"/>
<evidence type="ECO:0000256" key="1">
    <source>
        <dbReference type="SAM" id="MobiDB-lite"/>
    </source>
</evidence>
<gene>
    <name evidence="2" type="ORF">B0H16DRAFT_1722102</name>
</gene>
<organism evidence="2 3">
    <name type="scientific">Mycena metata</name>
    <dbReference type="NCBI Taxonomy" id="1033252"/>
    <lineage>
        <taxon>Eukaryota</taxon>
        <taxon>Fungi</taxon>
        <taxon>Dikarya</taxon>
        <taxon>Basidiomycota</taxon>
        <taxon>Agaricomycotina</taxon>
        <taxon>Agaricomycetes</taxon>
        <taxon>Agaricomycetidae</taxon>
        <taxon>Agaricales</taxon>
        <taxon>Marasmiineae</taxon>
        <taxon>Mycenaceae</taxon>
        <taxon>Mycena</taxon>
    </lineage>
</organism>
<evidence type="ECO:0000313" key="2">
    <source>
        <dbReference type="EMBL" id="KAJ7755951.1"/>
    </source>
</evidence>
<protein>
    <submittedName>
        <fullName evidence="2">Uncharacterized protein</fullName>
    </submittedName>
</protein>
<feature type="region of interest" description="Disordered" evidence="1">
    <location>
        <begin position="303"/>
        <end position="322"/>
    </location>
</feature>
<evidence type="ECO:0000313" key="3">
    <source>
        <dbReference type="Proteomes" id="UP001215598"/>
    </source>
</evidence>